<dbReference type="RefSeq" id="WP_274338775.1">
    <property type="nucleotide sequence ID" value="NZ_CP118109.1"/>
</dbReference>
<accession>A0ABY7XHB1</accession>
<dbReference type="Proteomes" id="UP001221519">
    <property type="component" value="Plasmid unnamed1"/>
</dbReference>
<gene>
    <name evidence="1" type="ORF">PUW25_25800</name>
</gene>
<evidence type="ECO:0000313" key="2">
    <source>
        <dbReference type="Proteomes" id="UP001221519"/>
    </source>
</evidence>
<organism evidence="1 2">
    <name type="scientific">Paenibacillus urinalis</name>
    <dbReference type="NCBI Taxonomy" id="521520"/>
    <lineage>
        <taxon>Bacteria</taxon>
        <taxon>Bacillati</taxon>
        <taxon>Bacillota</taxon>
        <taxon>Bacilli</taxon>
        <taxon>Bacillales</taxon>
        <taxon>Paenibacillaceae</taxon>
        <taxon>Paenibacillus</taxon>
    </lineage>
</organism>
<evidence type="ECO:0000313" key="1">
    <source>
        <dbReference type="EMBL" id="WDI05226.1"/>
    </source>
</evidence>
<protein>
    <submittedName>
        <fullName evidence="1">Uncharacterized protein</fullName>
    </submittedName>
</protein>
<keyword evidence="2" id="KW-1185">Reference proteome</keyword>
<name>A0ABY7XHB1_9BACL</name>
<dbReference type="EMBL" id="CP118109">
    <property type="protein sequence ID" value="WDI05226.1"/>
    <property type="molecule type" value="Genomic_DNA"/>
</dbReference>
<geneLocation type="plasmid" evidence="1 2">
    <name>unnamed1</name>
</geneLocation>
<sequence length="120" mass="13928">MPYDREEQRKKAMELAKPLHVDPRTKIDKTIEYALNELKEYEQHVRKAHSEMNGNVIQAHAGESFIKTLDNFVSSATFLIQKDYSEEELNQMPASVHKDVIASQEVRAKLLRNIANKYNL</sequence>
<reference evidence="1 2" key="1">
    <citation type="submission" date="2023-02" db="EMBL/GenBank/DDBJ databases">
        <title>Pathogen: clinical or host-associated sample.</title>
        <authorList>
            <person name="Hergert J."/>
            <person name="Casey R."/>
            <person name="Wagner J."/>
            <person name="Young E.L."/>
            <person name="Oakeson K.F."/>
        </authorList>
    </citation>
    <scope>NUCLEOTIDE SEQUENCE [LARGE SCALE GENOMIC DNA]</scope>
    <source>
        <strain evidence="1 2">2022CK-00829</strain>
        <plasmid evidence="1 2">unnamed1</plasmid>
    </source>
</reference>
<keyword evidence="1" id="KW-0614">Plasmid</keyword>
<proteinExistence type="predicted"/>